<name>A0A8T0FD89_ARGBR</name>
<evidence type="ECO:0000256" key="1">
    <source>
        <dbReference type="SAM" id="MobiDB-lite"/>
    </source>
</evidence>
<gene>
    <name evidence="4" type="ORF">HNY73_008991</name>
</gene>
<evidence type="ECO:0000256" key="2">
    <source>
        <dbReference type="SAM" id="Phobius"/>
    </source>
</evidence>
<keyword evidence="5" id="KW-1185">Reference proteome</keyword>
<evidence type="ECO:0000256" key="3">
    <source>
        <dbReference type="SAM" id="SignalP"/>
    </source>
</evidence>
<evidence type="ECO:0000313" key="5">
    <source>
        <dbReference type="Proteomes" id="UP000807504"/>
    </source>
</evidence>
<evidence type="ECO:0000313" key="4">
    <source>
        <dbReference type="EMBL" id="KAF8787389.1"/>
    </source>
</evidence>
<reference evidence="4" key="1">
    <citation type="journal article" date="2020" name="bioRxiv">
        <title>Chromosome-level reference genome of the European wasp spider Argiope bruennichi: a resource for studies on range expansion and evolutionary adaptation.</title>
        <authorList>
            <person name="Sheffer M.M."/>
            <person name="Hoppe A."/>
            <person name="Krehenwinkel H."/>
            <person name="Uhl G."/>
            <person name="Kuss A.W."/>
            <person name="Jensen L."/>
            <person name="Jensen C."/>
            <person name="Gillespie R.G."/>
            <person name="Hoff K.J."/>
            <person name="Prost S."/>
        </authorList>
    </citation>
    <scope>NUCLEOTIDE SEQUENCE</scope>
</reference>
<feature type="transmembrane region" description="Helical" evidence="2">
    <location>
        <begin position="205"/>
        <end position="225"/>
    </location>
</feature>
<organism evidence="4 5">
    <name type="scientific">Argiope bruennichi</name>
    <name type="common">Wasp spider</name>
    <name type="synonym">Aranea bruennichi</name>
    <dbReference type="NCBI Taxonomy" id="94029"/>
    <lineage>
        <taxon>Eukaryota</taxon>
        <taxon>Metazoa</taxon>
        <taxon>Ecdysozoa</taxon>
        <taxon>Arthropoda</taxon>
        <taxon>Chelicerata</taxon>
        <taxon>Arachnida</taxon>
        <taxon>Araneae</taxon>
        <taxon>Araneomorphae</taxon>
        <taxon>Entelegynae</taxon>
        <taxon>Araneoidea</taxon>
        <taxon>Araneidae</taxon>
        <taxon>Argiope</taxon>
    </lineage>
</organism>
<comment type="caution">
    <text evidence="4">The sequence shown here is derived from an EMBL/GenBank/DDBJ whole genome shotgun (WGS) entry which is preliminary data.</text>
</comment>
<keyword evidence="2" id="KW-0812">Transmembrane</keyword>
<feature type="chain" id="PRO_5035757285" evidence="3">
    <location>
        <begin position="22"/>
        <end position="357"/>
    </location>
</feature>
<keyword evidence="3" id="KW-0732">Signal</keyword>
<protein>
    <submittedName>
        <fullName evidence="4">Uncharacterized protein</fullName>
    </submittedName>
</protein>
<feature type="signal peptide" evidence="3">
    <location>
        <begin position="1"/>
        <end position="21"/>
    </location>
</feature>
<proteinExistence type="predicted"/>
<feature type="region of interest" description="Disordered" evidence="1">
    <location>
        <begin position="26"/>
        <end position="106"/>
    </location>
</feature>
<sequence>MGQFKVFLIVIFVIFVNLVNCSKESSKISQNSTETKRRLGRTDFQVYSPPDEYADKKSSPPVFFPSDPIYKDDGNTNFQPSKGPEEKIDSQKFPSPSREDGPLGFYKAKPRYYSPKDNMYKSATNDNWNVWKGDEAPEVKPPPMPQMKGAPPPPPDFEEYYFPADPWKEDPWTPDKMATMIMMMKEMQKPKPSGILSSFKKDPGAILLAAAIPVSLILAAVLPTLMNMMMNGGLPTVTTTATGPKGRSLVDHEYLSPVVNALTTFGSRALENPECLQRIFCQVTKGSADNTTDSRPMQKMLHKVSTFVDEDYLQSLGVKSLVDSMADGNCEKIPCTNFNSSDSRKHKRKGKIEVNQK</sequence>
<keyword evidence="2" id="KW-0472">Membrane</keyword>
<reference evidence="4" key="2">
    <citation type="submission" date="2020-06" db="EMBL/GenBank/DDBJ databases">
        <authorList>
            <person name="Sheffer M."/>
        </authorList>
    </citation>
    <scope>NUCLEOTIDE SEQUENCE</scope>
</reference>
<accession>A0A8T0FD89</accession>
<dbReference type="Proteomes" id="UP000807504">
    <property type="component" value="Unassembled WGS sequence"/>
</dbReference>
<dbReference type="AlphaFoldDB" id="A0A8T0FD89"/>
<dbReference type="EMBL" id="JABXBU010000015">
    <property type="protein sequence ID" value="KAF8787389.1"/>
    <property type="molecule type" value="Genomic_DNA"/>
</dbReference>
<keyword evidence="2" id="KW-1133">Transmembrane helix</keyword>